<accession>X0X7Z4</accession>
<comment type="caution">
    <text evidence="1">The sequence shown here is derived from an EMBL/GenBank/DDBJ whole genome shotgun (WGS) entry which is preliminary data.</text>
</comment>
<protein>
    <submittedName>
        <fullName evidence="1">Uncharacterized protein</fullName>
    </submittedName>
</protein>
<name>X0X7Z4_9ZZZZ</name>
<proteinExistence type="predicted"/>
<reference evidence="1" key="1">
    <citation type="journal article" date="2014" name="Front. Microbiol.">
        <title>High frequency of phylogenetically diverse reductive dehalogenase-homologous genes in deep subseafloor sedimentary metagenomes.</title>
        <authorList>
            <person name="Kawai M."/>
            <person name="Futagami T."/>
            <person name="Toyoda A."/>
            <person name="Takaki Y."/>
            <person name="Nishi S."/>
            <person name="Hori S."/>
            <person name="Arai W."/>
            <person name="Tsubouchi T."/>
            <person name="Morono Y."/>
            <person name="Uchiyama I."/>
            <person name="Ito T."/>
            <person name="Fujiyama A."/>
            <person name="Inagaki F."/>
            <person name="Takami H."/>
        </authorList>
    </citation>
    <scope>NUCLEOTIDE SEQUENCE</scope>
    <source>
        <strain evidence="1">Expedition CK06-06</strain>
    </source>
</reference>
<evidence type="ECO:0000313" key="1">
    <source>
        <dbReference type="EMBL" id="GAG39170.1"/>
    </source>
</evidence>
<gene>
    <name evidence="1" type="ORF">S01H1_63889</name>
</gene>
<sequence length="84" mass="9737">MAPKYTTGQKVKIVPVKDQHLKYERIEPLVSKSGTIVDSYFILYQEPSGVKWLDLPGEYYFYTVHINNKEVKAIPEECLELCVD</sequence>
<dbReference type="AlphaFoldDB" id="X0X7Z4"/>
<organism evidence="1">
    <name type="scientific">marine sediment metagenome</name>
    <dbReference type="NCBI Taxonomy" id="412755"/>
    <lineage>
        <taxon>unclassified sequences</taxon>
        <taxon>metagenomes</taxon>
        <taxon>ecological metagenomes</taxon>
    </lineage>
</organism>
<dbReference type="EMBL" id="BARS01042075">
    <property type="protein sequence ID" value="GAG39170.1"/>
    <property type="molecule type" value="Genomic_DNA"/>
</dbReference>